<dbReference type="PROSITE" id="PS50075">
    <property type="entry name" value="CARRIER"/>
    <property type="match status" value="1"/>
</dbReference>
<dbReference type="Pfam" id="PF00550">
    <property type="entry name" value="PP-binding"/>
    <property type="match status" value="1"/>
</dbReference>
<dbReference type="InterPro" id="IPR009081">
    <property type="entry name" value="PP-bd_ACP"/>
</dbReference>
<dbReference type="RefSeq" id="WP_346141075.1">
    <property type="nucleotide sequence ID" value="NZ_BAAAUA010000002.1"/>
</dbReference>
<dbReference type="InterPro" id="IPR001227">
    <property type="entry name" value="Ac_transferase_dom_sf"/>
</dbReference>
<accession>A0ABW0V3A6</accession>
<keyword evidence="5" id="KW-0663">Pyridoxal phosphate</keyword>
<keyword evidence="3" id="KW-0597">Phosphoprotein</keyword>
<dbReference type="PROSITE" id="PS52004">
    <property type="entry name" value="KS3_2"/>
    <property type="match status" value="1"/>
</dbReference>
<dbReference type="CDD" id="cd00833">
    <property type="entry name" value="PKS"/>
    <property type="match status" value="1"/>
</dbReference>
<dbReference type="Gene3D" id="3.90.1150.10">
    <property type="entry name" value="Aspartate Aminotransferase, domain 1"/>
    <property type="match status" value="1"/>
</dbReference>
<dbReference type="InterPro" id="IPR018201">
    <property type="entry name" value="Ketoacyl_synth_AS"/>
</dbReference>
<feature type="region of interest" description="Disordered" evidence="8">
    <location>
        <begin position="991"/>
        <end position="1017"/>
    </location>
</feature>
<feature type="region of interest" description="Disordered" evidence="8">
    <location>
        <begin position="1035"/>
        <end position="1079"/>
    </location>
</feature>
<feature type="compositionally biased region" description="Polar residues" evidence="8">
    <location>
        <begin position="1035"/>
        <end position="1051"/>
    </location>
</feature>
<dbReference type="InterPro" id="IPR016035">
    <property type="entry name" value="Acyl_Trfase/lysoPLipase"/>
</dbReference>
<evidence type="ECO:0000256" key="6">
    <source>
        <dbReference type="ARBA" id="ARBA00023194"/>
    </source>
</evidence>
<dbReference type="PANTHER" id="PTHR43775">
    <property type="entry name" value="FATTY ACID SYNTHASE"/>
    <property type="match status" value="1"/>
</dbReference>
<dbReference type="Gene3D" id="3.40.366.10">
    <property type="entry name" value="Malonyl-Coenzyme A Acyl Carrier Protein, domain 2"/>
    <property type="match status" value="1"/>
</dbReference>
<dbReference type="SUPFAM" id="SSF55048">
    <property type="entry name" value="Probable ACP-binding domain of malonyl-CoA ACP transacylase"/>
    <property type="match status" value="1"/>
</dbReference>
<dbReference type="PROSITE" id="PS00599">
    <property type="entry name" value="AA_TRANSFER_CLASS_2"/>
    <property type="match status" value="1"/>
</dbReference>
<dbReference type="Pfam" id="PF16197">
    <property type="entry name" value="KAsynt_C_assoc"/>
    <property type="match status" value="1"/>
</dbReference>
<dbReference type="CDD" id="cd06454">
    <property type="entry name" value="KBL_like"/>
    <property type="match status" value="1"/>
</dbReference>
<dbReference type="SUPFAM" id="SSF53901">
    <property type="entry name" value="Thiolase-like"/>
    <property type="match status" value="1"/>
</dbReference>
<keyword evidence="6" id="KW-0045">Antibiotic biosynthesis</keyword>
<keyword evidence="2" id="KW-0596">Phosphopantetheine</keyword>
<evidence type="ECO:0000256" key="7">
    <source>
        <dbReference type="ARBA" id="ARBA00023315"/>
    </source>
</evidence>
<dbReference type="InterPro" id="IPR015422">
    <property type="entry name" value="PyrdxlP-dep_Trfase_small"/>
</dbReference>
<feature type="region of interest" description="Disordered" evidence="8">
    <location>
        <begin position="1"/>
        <end position="30"/>
    </location>
</feature>
<dbReference type="Pfam" id="PF02801">
    <property type="entry name" value="Ketoacyl-synt_C"/>
    <property type="match status" value="1"/>
</dbReference>
<dbReference type="EMBL" id="JBHSOC010000001">
    <property type="protein sequence ID" value="MFC5639815.1"/>
    <property type="molecule type" value="Genomic_DNA"/>
</dbReference>
<evidence type="ECO:0000259" key="10">
    <source>
        <dbReference type="PROSITE" id="PS52004"/>
    </source>
</evidence>
<evidence type="ECO:0000259" key="9">
    <source>
        <dbReference type="PROSITE" id="PS50075"/>
    </source>
</evidence>
<keyword evidence="12" id="KW-1185">Reference proteome</keyword>
<dbReference type="SUPFAM" id="SSF52151">
    <property type="entry name" value="FabD/lysophospholipase-like"/>
    <property type="match status" value="1"/>
</dbReference>
<dbReference type="InterPro" id="IPR014031">
    <property type="entry name" value="Ketoacyl_synth_C"/>
</dbReference>
<evidence type="ECO:0000256" key="2">
    <source>
        <dbReference type="ARBA" id="ARBA00022450"/>
    </source>
</evidence>
<name>A0ABW0V3A6_9ACTN</name>
<comment type="cofactor">
    <cofactor evidence="1">
        <name>pyridoxal 5'-phosphate</name>
        <dbReference type="ChEBI" id="CHEBI:597326"/>
    </cofactor>
</comment>
<dbReference type="Pfam" id="PF00698">
    <property type="entry name" value="Acyl_transf_1"/>
    <property type="match status" value="1"/>
</dbReference>
<evidence type="ECO:0000313" key="11">
    <source>
        <dbReference type="EMBL" id="MFC5639815.1"/>
    </source>
</evidence>
<dbReference type="InterPro" id="IPR020806">
    <property type="entry name" value="PKS_PP-bd"/>
</dbReference>
<sequence length="1592" mass="167210">MVGHSTPDAVDADPVAPTRPPASPRSPYSDLGVALRDTAIVGMGCRFPGARDLPDYWRLLRRAERQFRPVPPERWNHALVHTPDDRRARNGTYTDQLATIAQVDHFDARHYRMSPRRVQGMDPQHRLLLDASREALQDAGWEKGEFDRERTGVFFGLNLSEYLGLVPDVRTMGPFVLPGVLLNMAAANVSQFFGLHGPSFAVDAACSASTVALHQAVASLTAGESRVALVGGAYLAVDPGTLLAFSKIGAVSADGVCRPFDTRADGFVLGDGVGVLVLRPLDDALAAGDRIYAVIRGVGMSNDGASEGPMTPRAGGQLLALERAYLDAGFSARSVGAFEAHGTATVVGDATEIEAITRIRTEGTGERVEASLGSVKSLIGHSLGASGAASVIKAALMLHHRTILPMPPTRIGREAELHGAGLRIPGGLQPWQHSADTPRRAGVSNFGFGGTNVHVVLEEAPTRAATGPAAPRSTPAKRTEAATAGTRDTEPPYLFLFSAGSVDRLVSHLERFAETVDETPDLPLAGIARTLAARRLLTARLAVVAAGRDELRARVEQARSALAQGRTGTLGEGICAADRPLPEPERAVAFLCPGQGSQYPGMLRDLFDRFPVVRETLQSWDTTATAHPGGFSLLAAVHGPDSDSPQGRARLTGTDVCQPVLGALGVAVGSLVRALGLAPAVSLGHSVGEFPAAVLAGALEPDECARLLLTRGAHMRRAESHRQGGMLAVRAAVERTEALTRDLDDVWVACYNHPGQTVCSGTPAGLAELARRCAAAGVTSSALEVSNGFHSPLLDPVREDLAADLATRRIDRPAGGFVSTVSGRPESDPSVLRELWAGHASAPVRFSDAVRSAHQGGARIFVQLLGGSSLLGAVRHSVPDPSAVRCVALTGQAPDDARSLLGGLGELAVTGVGFDATGLVPAGTPLVTLPPSPLAATAHWHARVVSRVPGPPTAPGLTAVLAGEVDSTPVVPYADAATALVVPVPAVADRAAVPDHSDGRPRPIPPRQSPDGQEPPMNDVVMLMREQLEVLRTLTGTADRSSAGGQRSSVEWSGPRPASAAGAGEATAPTSERVAEAAEEQGPTAYQLVRRQVHAEIAAVSAFSVDQLTDDTVVTHGLGFDSLMVTELLERLRRHFPVAADGIGPDLLSGEPTIAMVVDAVADLVGAPREVAASHELRTDTAPGTGTGAGTGAAAMESRIEDFPELLAMERRAAALDRNPYFLLNEGTMGATTRIDGRELISFSGYNYLGLSGHPEVTRAVKEAVDTYGSSVSASRFLSGNKPLHHELEAELAALNGCEAAIALVSGHATNVTVIGHLVGPEDLVVHDALAHDSILQGCKLSGARRRPFPHNDMAALDDLLSRVRGQYRRVLIVVEGVYSMDGDIVDLPALIEVKRRHGALVMIDEAHSIGTVGATGGGVGEHFLVDRRDVDLWSGTLSKSLAGCGGYVAGTRRVVDYLKAATPGFVYSVGMTPANTAASLAAIRVMRAEPERLKRLWTNSEAFLRLAREAGIDTGDSYGTPVVPVIVKDSAKAVALSAALSDRGISANPILHPAVAEELVRLRFFITSEHTADQLTHTVDTLAEQLRRLNG</sequence>
<dbReference type="Gene3D" id="3.40.47.10">
    <property type="match status" value="1"/>
</dbReference>
<dbReference type="Gene3D" id="3.40.640.10">
    <property type="entry name" value="Type I PLP-dependent aspartate aminotransferase-like (Major domain)"/>
    <property type="match status" value="1"/>
</dbReference>
<dbReference type="SMART" id="SM00823">
    <property type="entry name" value="PKS_PP"/>
    <property type="match status" value="1"/>
</dbReference>
<dbReference type="InterPro" id="IPR001917">
    <property type="entry name" value="Aminotrans_II_pyridoxalP_BS"/>
</dbReference>
<dbReference type="Gene3D" id="3.30.70.3290">
    <property type="match status" value="1"/>
</dbReference>
<feature type="compositionally biased region" description="Low complexity" evidence="8">
    <location>
        <begin position="462"/>
        <end position="476"/>
    </location>
</feature>
<dbReference type="InterPro" id="IPR015421">
    <property type="entry name" value="PyrdxlP-dep_Trfase_major"/>
</dbReference>
<feature type="domain" description="Carrier" evidence="9">
    <location>
        <begin position="1084"/>
        <end position="1165"/>
    </location>
</feature>
<protein>
    <submittedName>
        <fullName evidence="11">Type I polyketide synthase</fullName>
    </submittedName>
</protein>
<dbReference type="SUPFAM" id="SSF47336">
    <property type="entry name" value="ACP-like"/>
    <property type="match status" value="1"/>
</dbReference>
<evidence type="ECO:0000256" key="4">
    <source>
        <dbReference type="ARBA" id="ARBA00022679"/>
    </source>
</evidence>
<keyword evidence="4" id="KW-0808">Transferase</keyword>
<dbReference type="InterPro" id="IPR036736">
    <property type="entry name" value="ACP-like_sf"/>
</dbReference>
<dbReference type="PROSITE" id="PS00606">
    <property type="entry name" value="KS3_1"/>
    <property type="match status" value="1"/>
</dbReference>
<dbReference type="SUPFAM" id="SSF53383">
    <property type="entry name" value="PLP-dependent transferases"/>
    <property type="match status" value="1"/>
</dbReference>
<reference evidence="12" key="1">
    <citation type="journal article" date="2019" name="Int. J. Syst. Evol. Microbiol.">
        <title>The Global Catalogue of Microorganisms (GCM) 10K type strain sequencing project: providing services to taxonomists for standard genome sequencing and annotation.</title>
        <authorList>
            <consortium name="The Broad Institute Genomics Platform"/>
            <consortium name="The Broad Institute Genome Sequencing Center for Infectious Disease"/>
            <person name="Wu L."/>
            <person name="Ma J."/>
        </authorList>
    </citation>
    <scope>NUCLEOTIDE SEQUENCE [LARGE SCALE GENOMIC DNA]</scope>
    <source>
        <strain evidence="12">CGMCC 4.1622</strain>
    </source>
</reference>
<feature type="domain" description="Ketosynthase family 3 (KS3)" evidence="10">
    <location>
        <begin position="35"/>
        <end position="459"/>
    </location>
</feature>
<dbReference type="Gene3D" id="1.10.1200.10">
    <property type="entry name" value="ACP-like"/>
    <property type="match status" value="1"/>
</dbReference>
<proteinExistence type="predicted"/>
<evidence type="ECO:0000256" key="8">
    <source>
        <dbReference type="SAM" id="MobiDB-lite"/>
    </source>
</evidence>
<evidence type="ECO:0000256" key="3">
    <source>
        <dbReference type="ARBA" id="ARBA00022553"/>
    </source>
</evidence>
<dbReference type="InterPro" id="IPR050091">
    <property type="entry name" value="PKS_NRPS_Biosynth_Enz"/>
</dbReference>
<dbReference type="Proteomes" id="UP001596066">
    <property type="component" value="Unassembled WGS sequence"/>
</dbReference>
<dbReference type="InterPro" id="IPR004839">
    <property type="entry name" value="Aminotransferase_I/II_large"/>
</dbReference>
<dbReference type="PROSITE" id="PS00012">
    <property type="entry name" value="PHOSPHOPANTETHEINE"/>
    <property type="match status" value="1"/>
</dbReference>
<gene>
    <name evidence="11" type="ORF">ACFPZF_00380</name>
</gene>
<dbReference type="PANTHER" id="PTHR43775:SF37">
    <property type="entry name" value="SI:DKEY-61P9.11"/>
    <property type="match status" value="1"/>
</dbReference>
<dbReference type="Pfam" id="PF00155">
    <property type="entry name" value="Aminotran_1_2"/>
    <property type="match status" value="1"/>
</dbReference>
<dbReference type="SMART" id="SM00825">
    <property type="entry name" value="PKS_KS"/>
    <property type="match status" value="1"/>
</dbReference>
<dbReference type="InterPro" id="IPR016036">
    <property type="entry name" value="Malonyl_transacylase_ACP-bd"/>
</dbReference>
<dbReference type="InterPro" id="IPR032821">
    <property type="entry name" value="PKS_assoc"/>
</dbReference>
<dbReference type="InterPro" id="IPR016039">
    <property type="entry name" value="Thiolase-like"/>
</dbReference>
<feature type="compositionally biased region" description="Low complexity" evidence="8">
    <location>
        <begin position="1057"/>
        <end position="1072"/>
    </location>
</feature>
<comment type="caution">
    <text evidence="11">The sequence shown here is derived from an EMBL/GenBank/DDBJ whole genome shotgun (WGS) entry which is preliminary data.</text>
</comment>
<evidence type="ECO:0000256" key="5">
    <source>
        <dbReference type="ARBA" id="ARBA00022898"/>
    </source>
</evidence>
<feature type="region of interest" description="Disordered" evidence="8">
    <location>
        <begin position="461"/>
        <end position="486"/>
    </location>
</feature>
<feature type="compositionally biased region" description="Basic and acidic residues" evidence="8">
    <location>
        <begin position="992"/>
        <end position="1001"/>
    </location>
</feature>
<keyword evidence="7" id="KW-0012">Acyltransferase</keyword>
<dbReference type="SMART" id="SM00827">
    <property type="entry name" value="PKS_AT"/>
    <property type="match status" value="1"/>
</dbReference>
<dbReference type="Pfam" id="PF00109">
    <property type="entry name" value="ketoacyl-synt"/>
    <property type="match status" value="1"/>
</dbReference>
<dbReference type="InterPro" id="IPR014043">
    <property type="entry name" value="Acyl_transferase_dom"/>
</dbReference>
<dbReference type="InterPro" id="IPR015424">
    <property type="entry name" value="PyrdxlP-dep_Trfase"/>
</dbReference>
<dbReference type="InterPro" id="IPR014030">
    <property type="entry name" value="Ketoacyl_synth_N"/>
</dbReference>
<organism evidence="11 12">
    <name type="scientific">Kitasatospora cinereorecta</name>
    <dbReference type="NCBI Taxonomy" id="285560"/>
    <lineage>
        <taxon>Bacteria</taxon>
        <taxon>Bacillati</taxon>
        <taxon>Actinomycetota</taxon>
        <taxon>Actinomycetes</taxon>
        <taxon>Kitasatosporales</taxon>
        <taxon>Streptomycetaceae</taxon>
        <taxon>Kitasatospora</taxon>
    </lineage>
</organism>
<dbReference type="InterPro" id="IPR006162">
    <property type="entry name" value="Ppantetheine_attach_site"/>
</dbReference>
<evidence type="ECO:0000313" key="12">
    <source>
        <dbReference type="Proteomes" id="UP001596066"/>
    </source>
</evidence>
<dbReference type="InterPro" id="IPR020841">
    <property type="entry name" value="PKS_Beta-ketoAc_synthase_dom"/>
</dbReference>
<evidence type="ECO:0000256" key="1">
    <source>
        <dbReference type="ARBA" id="ARBA00001933"/>
    </source>
</evidence>